<dbReference type="PANTHER" id="PTHR43382:SF2">
    <property type="entry name" value="BIFUNCTIONAL GLUTAMATE_PROLINE--TRNA LIGASE"/>
    <property type="match status" value="1"/>
</dbReference>
<evidence type="ECO:0000313" key="1">
    <source>
        <dbReference type="EMBL" id="SVD56165.1"/>
    </source>
</evidence>
<dbReference type="GO" id="GO:0017101">
    <property type="term" value="C:aminoacyl-tRNA synthetase multienzyme complex"/>
    <property type="evidence" value="ECO:0007669"/>
    <property type="project" value="TreeGrafter"/>
</dbReference>
<dbReference type="Gene3D" id="3.30.930.10">
    <property type="entry name" value="Bira Bifunctional Protein, Domain 2"/>
    <property type="match status" value="1"/>
</dbReference>
<dbReference type="GO" id="GO:0006433">
    <property type="term" value="P:prolyl-tRNA aminoacylation"/>
    <property type="evidence" value="ECO:0007669"/>
    <property type="project" value="InterPro"/>
</dbReference>
<dbReference type="GO" id="GO:0005524">
    <property type="term" value="F:ATP binding"/>
    <property type="evidence" value="ECO:0007669"/>
    <property type="project" value="InterPro"/>
</dbReference>
<name>A0A382WCT5_9ZZZZ</name>
<proteinExistence type="predicted"/>
<dbReference type="GO" id="GO:0005737">
    <property type="term" value="C:cytoplasm"/>
    <property type="evidence" value="ECO:0007669"/>
    <property type="project" value="InterPro"/>
</dbReference>
<dbReference type="EMBL" id="UINC01158558">
    <property type="protein sequence ID" value="SVD56165.1"/>
    <property type="molecule type" value="Genomic_DNA"/>
</dbReference>
<dbReference type="InterPro" id="IPR045864">
    <property type="entry name" value="aa-tRNA-synth_II/BPL/LPL"/>
</dbReference>
<dbReference type="SUPFAM" id="SSF55681">
    <property type="entry name" value="Class II aaRS and biotin synthetases"/>
    <property type="match status" value="1"/>
</dbReference>
<dbReference type="GO" id="GO:0004827">
    <property type="term" value="F:proline-tRNA ligase activity"/>
    <property type="evidence" value="ECO:0007669"/>
    <property type="project" value="InterPro"/>
</dbReference>
<accession>A0A382WCT5</accession>
<dbReference type="PANTHER" id="PTHR43382">
    <property type="entry name" value="PROLYL-TRNA SYNTHETASE"/>
    <property type="match status" value="1"/>
</dbReference>
<dbReference type="InterPro" id="IPR004499">
    <property type="entry name" value="Pro-tRNA-ligase_IIa_arc-type"/>
</dbReference>
<sequence>MFLLNDLRKPANFFATNHYNYNMSKGVTPQSKDYAAWYTDVIIKAGLADYGPVKGTMVIKPYGYALWENIKRSLDSMLKATGHENAYFPLFIPKSFFASE</sequence>
<reference evidence="1" key="1">
    <citation type="submission" date="2018-05" db="EMBL/GenBank/DDBJ databases">
        <authorList>
            <person name="Lanie J.A."/>
            <person name="Ng W.-L."/>
            <person name="Kazmierczak K.M."/>
            <person name="Andrzejewski T.M."/>
            <person name="Davidsen T.M."/>
            <person name="Wayne K.J."/>
            <person name="Tettelin H."/>
            <person name="Glass J.I."/>
            <person name="Rusch D."/>
            <person name="Podicherti R."/>
            <person name="Tsui H.-C.T."/>
            <person name="Winkler M.E."/>
        </authorList>
    </citation>
    <scope>NUCLEOTIDE SEQUENCE</scope>
</reference>
<gene>
    <name evidence="1" type="ORF">METZ01_LOCUS409019</name>
</gene>
<evidence type="ECO:0008006" key="2">
    <source>
        <dbReference type="Google" id="ProtNLM"/>
    </source>
</evidence>
<protein>
    <recommendedName>
        <fullName evidence="2">Aminoacyl-transfer RNA synthetases class-II family profile domain-containing protein</fullName>
    </recommendedName>
</protein>
<dbReference type="AlphaFoldDB" id="A0A382WCT5"/>
<organism evidence="1">
    <name type="scientific">marine metagenome</name>
    <dbReference type="NCBI Taxonomy" id="408172"/>
    <lineage>
        <taxon>unclassified sequences</taxon>
        <taxon>metagenomes</taxon>
        <taxon>ecological metagenomes</taxon>
    </lineage>
</organism>
<feature type="non-terminal residue" evidence="1">
    <location>
        <position position="100"/>
    </location>
</feature>